<reference evidence="1 2" key="1">
    <citation type="submission" date="2017-08" db="EMBL/GenBank/DDBJ databases">
        <title>Acidophilic green algal genome provides insights into adaptation to an acidic environment.</title>
        <authorList>
            <person name="Hirooka S."/>
            <person name="Hirose Y."/>
            <person name="Kanesaki Y."/>
            <person name="Higuchi S."/>
            <person name="Fujiwara T."/>
            <person name="Onuma R."/>
            <person name="Era A."/>
            <person name="Ohbayashi R."/>
            <person name="Uzuka A."/>
            <person name="Nozaki H."/>
            <person name="Yoshikawa H."/>
            <person name="Miyagishima S.Y."/>
        </authorList>
    </citation>
    <scope>NUCLEOTIDE SEQUENCE [LARGE SCALE GENOMIC DNA]</scope>
    <source>
        <strain evidence="1 2">NIES-2499</strain>
    </source>
</reference>
<gene>
    <name evidence="1" type="ORF">CEUSTIGMA_g5599.t1</name>
</gene>
<accession>A0A250X4Y9</accession>
<evidence type="ECO:0000313" key="1">
    <source>
        <dbReference type="EMBL" id="GAX78157.1"/>
    </source>
</evidence>
<evidence type="ECO:0000313" key="2">
    <source>
        <dbReference type="Proteomes" id="UP000232323"/>
    </source>
</evidence>
<sequence>MLSKKLTSLNQRALRCNFSRRSVTSLHCQNRLCANVNKFDSDALKATFSAALTAMALVAAPMSITMIHPPHAVAEDILQREAVEEYLELEAKGKKNSKSYDDLRGKYGLRRNVDGRIQVKGQKGDWWSVRLDMEVPGAMLLRDPTGDVYALQTEVLQQVDLSDDLVCLMIFGDGVWEQEKIPVEYTDESGREKILKLNEKEFREVIGILKETEENNRQGADVN</sequence>
<dbReference type="OrthoDB" id="542062at2759"/>
<organism evidence="1 2">
    <name type="scientific">Chlamydomonas eustigma</name>
    <dbReference type="NCBI Taxonomy" id="1157962"/>
    <lineage>
        <taxon>Eukaryota</taxon>
        <taxon>Viridiplantae</taxon>
        <taxon>Chlorophyta</taxon>
        <taxon>core chlorophytes</taxon>
        <taxon>Chlorophyceae</taxon>
        <taxon>CS clade</taxon>
        <taxon>Chlamydomonadales</taxon>
        <taxon>Chlamydomonadaceae</taxon>
        <taxon>Chlamydomonas</taxon>
    </lineage>
</organism>
<name>A0A250X4Y9_9CHLO</name>
<dbReference type="AlphaFoldDB" id="A0A250X4Y9"/>
<keyword evidence="2" id="KW-1185">Reference proteome</keyword>
<proteinExistence type="predicted"/>
<protein>
    <submittedName>
        <fullName evidence="1">Uncharacterized protein</fullName>
    </submittedName>
</protein>
<dbReference type="Proteomes" id="UP000232323">
    <property type="component" value="Unassembled WGS sequence"/>
</dbReference>
<comment type="caution">
    <text evidence="1">The sequence shown here is derived from an EMBL/GenBank/DDBJ whole genome shotgun (WGS) entry which is preliminary data.</text>
</comment>
<dbReference type="EMBL" id="BEGY01000030">
    <property type="protein sequence ID" value="GAX78157.1"/>
    <property type="molecule type" value="Genomic_DNA"/>
</dbReference>